<protein>
    <submittedName>
        <fullName evidence="4">Class I adenylate-forming enzyme family protein</fullName>
    </submittedName>
</protein>
<dbReference type="Pfam" id="PF13193">
    <property type="entry name" value="AMP-binding_C"/>
    <property type="match status" value="1"/>
</dbReference>
<feature type="domain" description="AMP-binding enzyme C-terminal" evidence="3">
    <location>
        <begin position="67"/>
        <end position="143"/>
    </location>
</feature>
<evidence type="ECO:0000256" key="2">
    <source>
        <dbReference type="ARBA" id="ARBA00022598"/>
    </source>
</evidence>
<keyword evidence="5" id="KW-1185">Reference proteome</keyword>
<proteinExistence type="inferred from homology"/>
<keyword evidence="2" id="KW-0436">Ligase</keyword>
<dbReference type="InterPro" id="IPR045851">
    <property type="entry name" value="AMP-bd_C_sf"/>
</dbReference>
<evidence type="ECO:0000256" key="1">
    <source>
        <dbReference type="ARBA" id="ARBA00006432"/>
    </source>
</evidence>
<dbReference type="Gene3D" id="3.30.300.30">
    <property type="match status" value="1"/>
</dbReference>
<dbReference type="EMBL" id="JBHPBY010000674">
    <property type="protein sequence ID" value="MFC1853997.1"/>
    <property type="molecule type" value="Genomic_DNA"/>
</dbReference>
<dbReference type="InterPro" id="IPR025110">
    <property type="entry name" value="AMP-bd_C"/>
</dbReference>
<gene>
    <name evidence="4" type="ORF">ACFL27_27750</name>
</gene>
<dbReference type="PANTHER" id="PTHR43201:SF5">
    <property type="entry name" value="MEDIUM-CHAIN ACYL-COA LIGASE ACSF2, MITOCHONDRIAL"/>
    <property type="match status" value="1"/>
</dbReference>
<evidence type="ECO:0000259" key="3">
    <source>
        <dbReference type="Pfam" id="PF13193"/>
    </source>
</evidence>
<evidence type="ECO:0000313" key="4">
    <source>
        <dbReference type="EMBL" id="MFC1853997.1"/>
    </source>
</evidence>
<sequence length="160" mass="18041">MGELYSRSPTLLDAYYKMPEKTKDSFVGEWFSAGDMGYEDEEGYYYLVDRKDNLIITGGEKVYPSAVENVLGSHPKIYDVAAIGLPDDKWGEAVTAVVILKGGKQATEQEIVEYCRTRLGAYKRPKKIIFISKEEMPRTPTGKILHRQLRLKFGSDGTTC</sequence>
<dbReference type="Gene3D" id="2.30.38.10">
    <property type="entry name" value="Luciferase, Domain 3"/>
    <property type="match status" value="1"/>
</dbReference>
<comment type="caution">
    <text evidence="4">The sequence shown here is derived from an EMBL/GenBank/DDBJ whole genome shotgun (WGS) entry which is preliminary data.</text>
</comment>
<dbReference type="PANTHER" id="PTHR43201">
    <property type="entry name" value="ACYL-COA SYNTHETASE"/>
    <property type="match status" value="1"/>
</dbReference>
<organism evidence="4 5">
    <name type="scientific">candidate division CSSED10-310 bacterium</name>
    <dbReference type="NCBI Taxonomy" id="2855610"/>
    <lineage>
        <taxon>Bacteria</taxon>
        <taxon>Bacteria division CSSED10-310</taxon>
    </lineage>
</organism>
<reference evidence="4 5" key="1">
    <citation type="submission" date="2024-09" db="EMBL/GenBank/DDBJ databases">
        <title>Laminarin stimulates single cell rates of sulfate reduction while oxygen inhibits transcriptomic activity in coastal marine sediment.</title>
        <authorList>
            <person name="Lindsay M."/>
            <person name="Orcutt B."/>
            <person name="Emerson D."/>
            <person name="Stepanauskas R."/>
            <person name="D'Angelo T."/>
        </authorList>
    </citation>
    <scope>NUCLEOTIDE SEQUENCE [LARGE SCALE GENOMIC DNA]</scope>
    <source>
        <strain evidence="4">SAG AM-311-K15</strain>
    </source>
</reference>
<evidence type="ECO:0000313" key="5">
    <source>
        <dbReference type="Proteomes" id="UP001594351"/>
    </source>
</evidence>
<name>A0ABV6Z6D7_UNCC1</name>
<dbReference type="Proteomes" id="UP001594351">
    <property type="component" value="Unassembled WGS sequence"/>
</dbReference>
<dbReference type="SUPFAM" id="SSF56801">
    <property type="entry name" value="Acetyl-CoA synthetase-like"/>
    <property type="match status" value="1"/>
</dbReference>
<accession>A0ABV6Z6D7</accession>
<comment type="similarity">
    <text evidence="1">Belongs to the ATP-dependent AMP-binding enzyme family.</text>
</comment>